<feature type="region of interest" description="Disordered" evidence="1">
    <location>
        <begin position="57"/>
        <end position="98"/>
    </location>
</feature>
<sequence length="245" mass="25336">MSVCVSSAGGTLGVDAMSLSQMTLPSSMMLPLAHSSVTGMGGHPALLGQAMSNGQTGIGPMGAIDGSSSMGGSSGLHHNGNGSNHHNGPSLRSGLPSALHDHRSLADGRVSAGATGDLGDHHPNPEMLLALIARNKALEGKFRDFGMIAGHKQLVMGSFTVDSFNSKTTLHLSGAIKINPSNGIYKSELCVRAVLAVPCRGLDSRVVQIARYPSSGLRDLCLLGVLCRKVYAGTNAIFQQHFLLA</sequence>
<dbReference type="AlphaFoldDB" id="A0A182IL42"/>
<accession>A0A182IL42</accession>
<name>A0A182IL42_ANOAO</name>
<protein>
    <submittedName>
        <fullName evidence="2">Uncharacterized protein</fullName>
    </submittedName>
</protein>
<feature type="compositionally biased region" description="Low complexity" evidence="1">
    <location>
        <begin position="66"/>
        <end position="90"/>
    </location>
</feature>
<evidence type="ECO:0000313" key="2">
    <source>
        <dbReference type="EnsemblMetazoa" id="AATE001192-PA.1"/>
    </source>
</evidence>
<reference evidence="2" key="1">
    <citation type="submission" date="2022-08" db="UniProtKB">
        <authorList>
            <consortium name="EnsemblMetazoa"/>
        </authorList>
    </citation>
    <scope>IDENTIFICATION</scope>
    <source>
        <strain evidence="2">EBRO</strain>
    </source>
</reference>
<evidence type="ECO:0000256" key="1">
    <source>
        <dbReference type="SAM" id="MobiDB-lite"/>
    </source>
</evidence>
<organism evidence="2">
    <name type="scientific">Anopheles atroparvus</name>
    <name type="common">European mosquito</name>
    <dbReference type="NCBI Taxonomy" id="41427"/>
    <lineage>
        <taxon>Eukaryota</taxon>
        <taxon>Metazoa</taxon>
        <taxon>Ecdysozoa</taxon>
        <taxon>Arthropoda</taxon>
        <taxon>Hexapoda</taxon>
        <taxon>Insecta</taxon>
        <taxon>Pterygota</taxon>
        <taxon>Neoptera</taxon>
        <taxon>Endopterygota</taxon>
        <taxon>Diptera</taxon>
        <taxon>Nematocera</taxon>
        <taxon>Culicoidea</taxon>
        <taxon>Culicidae</taxon>
        <taxon>Anophelinae</taxon>
        <taxon>Anopheles</taxon>
    </lineage>
</organism>
<proteinExistence type="predicted"/>
<dbReference type="VEuPathDB" id="VectorBase:AATE001192"/>
<dbReference type="EnsemblMetazoa" id="AATE001192-RA">
    <property type="protein sequence ID" value="AATE001192-PA.1"/>
    <property type="gene ID" value="AATE001192"/>
</dbReference>